<dbReference type="PANTHER" id="PTHR30036">
    <property type="entry name" value="D-XYLOSE-BINDING PERIPLASMIC PROTEIN"/>
    <property type="match status" value="1"/>
</dbReference>
<dbReference type="GO" id="GO:0030246">
    <property type="term" value="F:carbohydrate binding"/>
    <property type="evidence" value="ECO:0007669"/>
    <property type="project" value="TreeGrafter"/>
</dbReference>
<dbReference type="EMBL" id="LGHJ01000009">
    <property type="protein sequence ID" value="KPL77556.1"/>
    <property type="molecule type" value="Genomic_DNA"/>
</dbReference>
<feature type="signal peptide" evidence="4">
    <location>
        <begin position="1"/>
        <end position="25"/>
    </location>
</feature>
<evidence type="ECO:0000313" key="7">
    <source>
        <dbReference type="Proteomes" id="UP000050514"/>
    </source>
</evidence>
<comment type="subcellular location">
    <subcellularLocation>
        <location evidence="1">Cell envelope</location>
    </subcellularLocation>
</comment>
<dbReference type="Proteomes" id="UP000050514">
    <property type="component" value="Unassembled WGS sequence"/>
</dbReference>
<comment type="similarity">
    <text evidence="2">Belongs to the bacterial solute-binding protein 2 family.</text>
</comment>
<evidence type="ECO:0000256" key="1">
    <source>
        <dbReference type="ARBA" id="ARBA00004196"/>
    </source>
</evidence>
<evidence type="ECO:0000256" key="4">
    <source>
        <dbReference type="SAM" id="SignalP"/>
    </source>
</evidence>
<dbReference type="SUPFAM" id="SSF53822">
    <property type="entry name" value="Periplasmic binding protein-like I"/>
    <property type="match status" value="1"/>
</dbReference>
<evidence type="ECO:0000256" key="2">
    <source>
        <dbReference type="ARBA" id="ARBA00007639"/>
    </source>
</evidence>
<keyword evidence="4" id="KW-0732">Signal</keyword>
<feature type="chain" id="PRO_5006133129" evidence="4">
    <location>
        <begin position="26"/>
        <end position="359"/>
    </location>
</feature>
<dbReference type="Gene3D" id="3.40.50.2300">
    <property type="match status" value="2"/>
</dbReference>
<evidence type="ECO:0000313" key="6">
    <source>
        <dbReference type="EMBL" id="KPL77556.1"/>
    </source>
</evidence>
<accession>A0A0P6XMF2</accession>
<protein>
    <submittedName>
        <fullName evidence="6">LacI family transcriptional regulator</fullName>
    </submittedName>
</protein>
<dbReference type="InterPro" id="IPR025997">
    <property type="entry name" value="SBP_2_dom"/>
</dbReference>
<organism evidence="6 7">
    <name type="scientific">Bellilinea caldifistulae</name>
    <dbReference type="NCBI Taxonomy" id="360411"/>
    <lineage>
        <taxon>Bacteria</taxon>
        <taxon>Bacillati</taxon>
        <taxon>Chloroflexota</taxon>
        <taxon>Anaerolineae</taxon>
        <taxon>Anaerolineales</taxon>
        <taxon>Anaerolineaceae</taxon>
        <taxon>Bellilinea</taxon>
    </lineage>
</organism>
<dbReference type="AlphaFoldDB" id="A0A0P6XMF2"/>
<name>A0A0P6XMF2_9CHLR</name>
<evidence type="ECO:0000256" key="3">
    <source>
        <dbReference type="SAM" id="MobiDB-lite"/>
    </source>
</evidence>
<dbReference type="InterPro" id="IPR028082">
    <property type="entry name" value="Peripla_BP_I"/>
</dbReference>
<keyword evidence="7" id="KW-1185">Reference proteome</keyword>
<dbReference type="PROSITE" id="PS51257">
    <property type="entry name" value="PROKAR_LIPOPROTEIN"/>
    <property type="match status" value="1"/>
</dbReference>
<dbReference type="OrthoDB" id="9795981at2"/>
<dbReference type="PATRIC" id="fig|360411.5.peg.3512"/>
<evidence type="ECO:0000259" key="5">
    <source>
        <dbReference type="Pfam" id="PF13407"/>
    </source>
</evidence>
<dbReference type="InterPro" id="IPR050555">
    <property type="entry name" value="Bact_Solute-Bind_Prot2"/>
</dbReference>
<feature type="region of interest" description="Disordered" evidence="3">
    <location>
        <begin position="25"/>
        <end position="45"/>
    </location>
</feature>
<dbReference type="STRING" id="360411.AC812_03185"/>
<proteinExistence type="inferred from homology"/>
<dbReference type="PANTHER" id="PTHR30036:SF7">
    <property type="entry name" value="ABC TRANSPORTER PERIPLASMIC-BINDING PROTEIN YPHF"/>
    <property type="match status" value="1"/>
</dbReference>
<dbReference type="CDD" id="cd20001">
    <property type="entry name" value="PBP1_LsrB_Quorum_Sensing-like"/>
    <property type="match status" value="1"/>
</dbReference>
<dbReference type="Pfam" id="PF13407">
    <property type="entry name" value="Peripla_BP_4"/>
    <property type="match status" value="1"/>
</dbReference>
<dbReference type="RefSeq" id="WP_061913703.1">
    <property type="nucleotide sequence ID" value="NZ_DF967971.1"/>
</dbReference>
<gene>
    <name evidence="6" type="ORF">AC812_03185</name>
</gene>
<sequence>MKKSLFVLSVLLIIALVAACAPQQATNTQPPGGTEPTKAPPASEPTKVVEQEELVFATVVKSIAFNWFLRMETGVKDFGKDYGVKAFMEGPSQVDSAAQVAIIESLIAQGVDAICNVPYGVPENEPVQKKAIDSGIIVVGHEAATAKEGTLHYDVEAFDNCSYGEEMMKEMATRMGEEGKYIQFVGSLTNASHNEWMDCAKAYAEKNYPKLEFIAKYESKEDQEVAYNTMKDVLKTYPDVKGVLGAAAGDVVGAGRAIEEAKLQDQIAVVGTSIPSYAGELLKTGAVDLAMAWDPATAGYACNVVAYKVLKGEEITDGMDLGVPGYEKIKLVKGVNGVPVIYGAAWIKIDANNMDDYPF</sequence>
<dbReference type="GO" id="GO:0030288">
    <property type="term" value="C:outer membrane-bounded periplasmic space"/>
    <property type="evidence" value="ECO:0007669"/>
    <property type="project" value="TreeGrafter"/>
</dbReference>
<reference evidence="6 7" key="1">
    <citation type="submission" date="2015-07" db="EMBL/GenBank/DDBJ databases">
        <title>Draft genome of Bellilinea caldifistulae DSM 17877.</title>
        <authorList>
            <person name="Hemp J."/>
            <person name="Ward L.M."/>
            <person name="Pace L.A."/>
            <person name="Fischer W.W."/>
        </authorList>
    </citation>
    <scope>NUCLEOTIDE SEQUENCE [LARGE SCALE GENOMIC DNA]</scope>
    <source>
        <strain evidence="6 7">GOMI-1</strain>
    </source>
</reference>
<feature type="domain" description="Periplasmic binding protein" evidence="5">
    <location>
        <begin position="56"/>
        <end position="314"/>
    </location>
</feature>
<comment type="caution">
    <text evidence="6">The sequence shown here is derived from an EMBL/GenBank/DDBJ whole genome shotgun (WGS) entry which is preliminary data.</text>
</comment>